<comment type="function">
    <text evidence="10">Bifunctional mRNA-capping enzyme exhibiting RNA 5'-triphosphate monophosphatase activity in the N-terminal part and mRNA guanylyltransferase activity in the C-terminal part. Catalyzes the first two steps of cap formation: by removing the gamma-phosphate from the 5'-triphosphate end of nascent mRNA to yield a diphosphate end, and by transferring the GMP moiety of GTP to the 5'-diphosphate terminus of RNA via a covalent enzyme-GMP reaction intermediate.</text>
</comment>
<name>A0A8K0NXA6_LADFU</name>
<dbReference type="InterPro" id="IPR001339">
    <property type="entry name" value="mRNA_cap_enzyme_adenylation"/>
</dbReference>
<evidence type="ECO:0000259" key="15">
    <source>
        <dbReference type="Pfam" id="PF03919"/>
    </source>
</evidence>
<comment type="catalytic activity">
    <reaction evidence="9">
        <text>a 5'-end diphospho-ribonucleoside in mRNA + GTP + H(+) = a 5'-end (5'-triphosphoguanosine)-ribonucleoside in mRNA + diphosphate</text>
        <dbReference type="Rhea" id="RHEA:67012"/>
        <dbReference type="Rhea" id="RHEA-COMP:17165"/>
        <dbReference type="Rhea" id="RHEA-COMP:17166"/>
        <dbReference type="ChEBI" id="CHEBI:15378"/>
        <dbReference type="ChEBI" id="CHEBI:33019"/>
        <dbReference type="ChEBI" id="CHEBI:37565"/>
        <dbReference type="ChEBI" id="CHEBI:167616"/>
        <dbReference type="ChEBI" id="CHEBI:167617"/>
        <dbReference type="EC" id="2.7.7.50"/>
    </reaction>
    <physiologicalReaction direction="left-to-right" evidence="9">
        <dbReference type="Rhea" id="RHEA:67013"/>
    </physiologicalReaction>
</comment>
<dbReference type="CDD" id="cd07895">
    <property type="entry name" value="Adenylation_mRNA_capping"/>
    <property type="match status" value="1"/>
</dbReference>
<evidence type="ECO:0000256" key="1">
    <source>
        <dbReference type="ARBA" id="ARBA00004123"/>
    </source>
</evidence>
<accession>A0A8K0NXA6</accession>
<dbReference type="Gene3D" id="3.30.1490.430">
    <property type="match status" value="1"/>
</dbReference>
<dbReference type="Gene3D" id="3.90.190.10">
    <property type="entry name" value="Protein tyrosine phosphatase superfamily"/>
    <property type="match status" value="1"/>
</dbReference>
<dbReference type="Pfam" id="PF01331">
    <property type="entry name" value="mRNA_cap_enzyme"/>
    <property type="match status" value="1"/>
</dbReference>
<dbReference type="EC" id="2.7.7.50" evidence="10"/>
<keyword evidence="5 10" id="KW-0547">Nucleotide-binding</keyword>
<comment type="subcellular location">
    <subcellularLocation>
        <location evidence="1 10">Nucleus</location>
    </subcellularLocation>
</comment>
<reference evidence="16" key="1">
    <citation type="submission" date="2013-04" db="EMBL/GenBank/DDBJ databases">
        <authorList>
            <person name="Qu J."/>
            <person name="Murali S.C."/>
            <person name="Bandaranaike D."/>
            <person name="Bellair M."/>
            <person name="Blankenburg K."/>
            <person name="Chao H."/>
            <person name="Dinh H."/>
            <person name="Doddapaneni H."/>
            <person name="Downs B."/>
            <person name="Dugan-Rocha S."/>
            <person name="Elkadiri S."/>
            <person name="Gnanaolivu R.D."/>
            <person name="Hernandez B."/>
            <person name="Javaid M."/>
            <person name="Jayaseelan J.C."/>
            <person name="Lee S."/>
            <person name="Li M."/>
            <person name="Ming W."/>
            <person name="Munidasa M."/>
            <person name="Muniz J."/>
            <person name="Nguyen L."/>
            <person name="Ongeri F."/>
            <person name="Osuji N."/>
            <person name="Pu L.-L."/>
            <person name="Puazo M."/>
            <person name="Qu C."/>
            <person name="Quiroz J."/>
            <person name="Raj R."/>
            <person name="Weissenberger G."/>
            <person name="Xin Y."/>
            <person name="Zou X."/>
            <person name="Han Y."/>
            <person name="Richards S."/>
            <person name="Worley K."/>
            <person name="Muzny D."/>
            <person name="Gibbs R."/>
        </authorList>
    </citation>
    <scope>NUCLEOTIDE SEQUENCE</scope>
    <source>
        <strain evidence="16">Sampled in the wild</strain>
    </source>
</reference>
<feature type="domain" description="mRNA capping enzyme adenylation" evidence="14">
    <location>
        <begin position="220"/>
        <end position="409"/>
    </location>
</feature>
<comment type="similarity">
    <text evidence="10">In the N-terminal section; belongs to the non-receptor class of the protein-tyrosine phosphatase family.</text>
</comment>
<dbReference type="GO" id="GO:0004721">
    <property type="term" value="F:phosphoprotein phosphatase activity"/>
    <property type="evidence" value="ECO:0007669"/>
    <property type="project" value="UniProtKB-UniRule"/>
</dbReference>
<feature type="compositionally biased region" description="Acidic residues" evidence="13">
    <location>
        <begin position="140"/>
        <end position="153"/>
    </location>
</feature>
<gene>
    <name evidence="16" type="ORF">J437_LFUL006150</name>
</gene>
<evidence type="ECO:0000256" key="10">
    <source>
        <dbReference type="PIRNR" id="PIRNR036958"/>
    </source>
</evidence>
<dbReference type="SUPFAM" id="SSF56091">
    <property type="entry name" value="DNA ligase/mRNA capping enzyme, catalytic domain"/>
    <property type="match status" value="1"/>
</dbReference>
<comment type="similarity">
    <text evidence="10">In the C-terminal section; belongs to the eukaryotic GTase family.</text>
</comment>
<dbReference type="GO" id="GO:0005525">
    <property type="term" value="F:GTP binding"/>
    <property type="evidence" value="ECO:0007669"/>
    <property type="project" value="UniProtKB-UniRule"/>
</dbReference>
<dbReference type="InterPro" id="IPR029021">
    <property type="entry name" value="Prot-tyrosine_phosphatase-like"/>
</dbReference>
<keyword evidence="6 10" id="KW-0506">mRNA capping</keyword>
<feature type="binding site" evidence="12">
    <location>
        <begin position="407"/>
        <end position="409"/>
    </location>
    <ligand>
        <name>GTP</name>
        <dbReference type="ChEBI" id="CHEBI:37565"/>
    </ligand>
</feature>
<dbReference type="Gene3D" id="3.30.470.30">
    <property type="entry name" value="DNA ligase/mRNA capping enzyme"/>
    <property type="match status" value="1"/>
</dbReference>
<evidence type="ECO:0000256" key="11">
    <source>
        <dbReference type="PIRSR" id="PIRSR036958-2"/>
    </source>
</evidence>
<evidence type="ECO:0000256" key="2">
    <source>
        <dbReference type="ARBA" id="ARBA00022664"/>
    </source>
</evidence>
<feature type="binding site" evidence="12">
    <location>
        <position position="247"/>
    </location>
    <ligand>
        <name>GTP</name>
        <dbReference type="ChEBI" id="CHEBI:37565"/>
    </ligand>
</feature>
<dbReference type="InterPro" id="IPR017074">
    <property type="entry name" value="mRNA_cap_enz_bifunc"/>
</dbReference>
<organism evidence="16 17">
    <name type="scientific">Ladona fulva</name>
    <name type="common">Scarce chaser dragonfly</name>
    <name type="synonym">Libellula fulva</name>
    <dbReference type="NCBI Taxonomy" id="123851"/>
    <lineage>
        <taxon>Eukaryota</taxon>
        <taxon>Metazoa</taxon>
        <taxon>Ecdysozoa</taxon>
        <taxon>Arthropoda</taxon>
        <taxon>Hexapoda</taxon>
        <taxon>Insecta</taxon>
        <taxon>Pterygota</taxon>
        <taxon>Palaeoptera</taxon>
        <taxon>Odonata</taxon>
        <taxon>Epiprocta</taxon>
        <taxon>Anisoptera</taxon>
        <taxon>Libelluloidea</taxon>
        <taxon>Libellulidae</taxon>
        <taxon>Ladona</taxon>
    </lineage>
</organism>
<evidence type="ECO:0000313" key="17">
    <source>
        <dbReference type="Proteomes" id="UP000792457"/>
    </source>
</evidence>
<dbReference type="GO" id="GO:0140818">
    <property type="term" value="F:mRNA 5'-triphosphate monophosphatase activity"/>
    <property type="evidence" value="ECO:0007669"/>
    <property type="project" value="UniProtKB-EC"/>
</dbReference>
<dbReference type="SUPFAM" id="SSF50249">
    <property type="entry name" value="Nucleic acid-binding proteins"/>
    <property type="match status" value="1"/>
</dbReference>
<feature type="domain" description="mRNA capping enzyme C-terminal" evidence="15">
    <location>
        <begin position="414"/>
        <end position="508"/>
    </location>
</feature>
<keyword evidence="10" id="KW-0378">Hydrolase</keyword>
<sequence>MSSGTKDGPGPIPPRWLHCPRKASQLIGDKFLPFKTPLSTKYDDQVPEEYRFPPKMLLNSMKSYKVKIGLWIDLTFTSRFYDKQEVEEEECRYLKLQCRGHKETPTEETTKTFIKVCHQFISQHPLEAIELPTWHKEYDDSLDDEGLPVEDPSETASSEVGGQKRRRKGNNRKKPAQFMEGVTRGISVVTSPEKLHAVQDKITTLCRLCGNAPDGFAGCQPVSMDTKNLSLLREKPYMVSWKADGTRYMMLINGENQVYLVDRDNNVFQVDGLRFPHRKDLKRHLQATLVDGEMVIDKENGQDVPKYLIYDIIHFEGMDVGNTRFSVRLICIDKEIIFPRRESMKIGLIDRETEPFGVKMKQFWDVVQAGKLLSPKFAEQLLHEPDGLIFQPSDMPYKPGQCMEVLKWKPLSHNSVDFLLKIVTESGEGILPRKVGHLYVGGRDFPIDTIKVTKALKDLNGKIVECKYQDKQWVFMRERTDKSFPNSYKTAQAVWNSIVDPVTSERLLEFIEHHRYTKEPELMPPPAKVPRR</sequence>
<dbReference type="GO" id="GO:0004651">
    <property type="term" value="F:polynucleotide 5'-phosphatase activity"/>
    <property type="evidence" value="ECO:0007669"/>
    <property type="project" value="UniProtKB-UniRule"/>
</dbReference>
<evidence type="ECO:0000256" key="7">
    <source>
        <dbReference type="ARBA" id="ARBA00023134"/>
    </source>
</evidence>
<dbReference type="Gene3D" id="2.40.50.140">
    <property type="entry name" value="Nucleic acid-binding proteins"/>
    <property type="match status" value="1"/>
</dbReference>
<keyword evidence="7 10" id="KW-0342">GTP-binding</keyword>
<dbReference type="InterPro" id="IPR013846">
    <property type="entry name" value="mRNA_cap_enzyme_C"/>
</dbReference>
<evidence type="ECO:0000256" key="9">
    <source>
        <dbReference type="ARBA" id="ARBA00044624"/>
    </source>
</evidence>
<keyword evidence="2 10" id="KW-0507">mRNA processing</keyword>
<evidence type="ECO:0000256" key="6">
    <source>
        <dbReference type="ARBA" id="ARBA00023042"/>
    </source>
</evidence>
<comment type="caution">
    <text evidence="16">The sequence shown here is derived from an EMBL/GenBank/DDBJ whole genome shotgun (WGS) entry which is preliminary data.</text>
</comment>
<feature type="active site" description="N6-GMP-lysine intermediate" evidence="11">
    <location>
        <position position="242"/>
    </location>
</feature>
<evidence type="ECO:0000259" key="14">
    <source>
        <dbReference type="Pfam" id="PF01331"/>
    </source>
</evidence>
<feature type="binding site" evidence="12">
    <location>
        <begin position="477"/>
        <end position="482"/>
    </location>
    <ligand>
        <name>GTP</name>
        <dbReference type="ChEBI" id="CHEBI:37565"/>
    </ligand>
</feature>
<dbReference type="GO" id="GO:0006370">
    <property type="term" value="P:7-methylguanosine mRNA capping"/>
    <property type="evidence" value="ECO:0007669"/>
    <property type="project" value="UniProtKB-UniRule"/>
</dbReference>
<keyword evidence="8 10" id="KW-0539">Nucleus</keyword>
<dbReference type="FunFam" id="3.30.470.30:FF:000040">
    <property type="entry name" value="mRNA-capping enzyme"/>
    <property type="match status" value="1"/>
</dbReference>
<dbReference type="PIRSF" id="PIRSF036958">
    <property type="entry name" value="mRNA_capping_HCE"/>
    <property type="match status" value="1"/>
</dbReference>
<dbReference type="OrthoDB" id="200924at2759"/>
<keyword evidence="3 10" id="KW-0808">Transferase</keyword>
<dbReference type="PANTHER" id="PTHR10367">
    <property type="entry name" value="MRNA-CAPPING ENZYME"/>
    <property type="match status" value="1"/>
</dbReference>
<feature type="binding site" evidence="12">
    <location>
        <position position="263"/>
    </location>
    <ligand>
        <name>GTP</name>
        <dbReference type="ChEBI" id="CHEBI:37565"/>
    </ligand>
</feature>
<proteinExistence type="inferred from homology"/>
<evidence type="ECO:0000313" key="16">
    <source>
        <dbReference type="EMBL" id="KAG8225127.1"/>
    </source>
</evidence>
<dbReference type="InterPro" id="IPR051029">
    <property type="entry name" value="mRNA_Capping_Enz/RNA_Phosphat"/>
</dbReference>
<evidence type="ECO:0000256" key="5">
    <source>
        <dbReference type="ARBA" id="ARBA00022741"/>
    </source>
</evidence>
<feature type="binding site" evidence="12">
    <location>
        <begin position="291"/>
        <end position="293"/>
    </location>
    <ligand>
        <name>GTP</name>
        <dbReference type="ChEBI" id="CHEBI:37565"/>
    </ligand>
</feature>
<evidence type="ECO:0000256" key="3">
    <source>
        <dbReference type="ARBA" id="ARBA00022679"/>
    </source>
</evidence>
<dbReference type="AlphaFoldDB" id="A0A8K0NXA6"/>
<feature type="region of interest" description="Disordered" evidence="13">
    <location>
        <begin position="140"/>
        <end position="177"/>
    </location>
</feature>
<evidence type="ECO:0000256" key="4">
    <source>
        <dbReference type="ARBA" id="ARBA00022695"/>
    </source>
</evidence>
<keyword evidence="4 10" id="KW-0548">Nucleotidyltransferase</keyword>
<dbReference type="EC" id="3.6.1.74" evidence="10"/>
<dbReference type="Pfam" id="PF03919">
    <property type="entry name" value="mRNA_cap_C"/>
    <property type="match status" value="1"/>
</dbReference>
<comment type="catalytic activity">
    <reaction evidence="10">
        <text>a 5'-end triphospho-ribonucleoside in mRNA + H2O = a 5'-end diphospho-ribonucleoside in mRNA + phosphate + H(+)</text>
        <dbReference type="Rhea" id="RHEA:67004"/>
        <dbReference type="Rhea" id="RHEA-COMP:17164"/>
        <dbReference type="Rhea" id="RHEA-COMP:17165"/>
        <dbReference type="ChEBI" id="CHEBI:15377"/>
        <dbReference type="ChEBI" id="CHEBI:15378"/>
        <dbReference type="ChEBI" id="CHEBI:43474"/>
        <dbReference type="ChEBI" id="CHEBI:167616"/>
        <dbReference type="ChEBI" id="CHEBI:167618"/>
        <dbReference type="EC" id="3.6.1.74"/>
    </reaction>
</comment>
<dbReference type="GO" id="GO:0005634">
    <property type="term" value="C:nucleus"/>
    <property type="evidence" value="ECO:0007669"/>
    <property type="project" value="UniProtKB-SubCell"/>
</dbReference>
<keyword evidence="17" id="KW-1185">Reference proteome</keyword>
<dbReference type="PANTHER" id="PTHR10367:SF17">
    <property type="entry name" value="MRNA-CAPPING ENZYME"/>
    <property type="match status" value="1"/>
</dbReference>
<dbReference type="FunFam" id="2.40.50.140:FF:000291">
    <property type="entry name" value="mRNA-capping enzyme"/>
    <property type="match status" value="1"/>
</dbReference>
<evidence type="ECO:0000256" key="8">
    <source>
        <dbReference type="ARBA" id="ARBA00023242"/>
    </source>
</evidence>
<dbReference type="GO" id="GO:0004484">
    <property type="term" value="F:mRNA guanylyltransferase activity"/>
    <property type="evidence" value="ECO:0007669"/>
    <property type="project" value="UniProtKB-UniRule"/>
</dbReference>
<protein>
    <recommendedName>
        <fullName evidence="10">mRNA-capping enzyme</fullName>
    </recommendedName>
    <domain>
        <recommendedName>
            <fullName evidence="10">mRNA 5'-triphosphate monophosphatase</fullName>
            <ecNumber evidence="10">3.6.1.74</ecNumber>
        </recommendedName>
        <alternativeName>
            <fullName evidence="10">mRNA 5'-phosphatase</fullName>
        </alternativeName>
    </domain>
    <domain>
        <recommendedName>
            <fullName evidence="10">mRNA guanylyltransferase</fullName>
            <ecNumber evidence="10">2.7.7.50</ecNumber>
        </recommendedName>
        <alternativeName>
            <fullName evidence="10">GTP--RNA guanylyltransferase</fullName>
            <shortName evidence="10">GTase</shortName>
        </alternativeName>
    </domain>
</protein>
<evidence type="ECO:0000256" key="12">
    <source>
        <dbReference type="PIRSR" id="PIRSR036958-3"/>
    </source>
</evidence>
<evidence type="ECO:0000256" key="13">
    <source>
        <dbReference type="SAM" id="MobiDB-lite"/>
    </source>
</evidence>
<dbReference type="GO" id="GO:0005524">
    <property type="term" value="F:ATP binding"/>
    <property type="evidence" value="ECO:0007669"/>
    <property type="project" value="InterPro"/>
</dbReference>
<dbReference type="EMBL" id="KZ308225">
    <property type="protein sequence ID" value="KAG8225127.1"/>
    <property type="molecule type" value="Genomic_DNA"/>
</dbReference>
<dbReference type="Proteomes" id="UP000792457">
    <property type="component" value="Unassembled WGS sequence"/>
</dbReference>
<dbReference type="SUPFAM" id="SSF52799">
    <property type="entry name" value="(Phosphotyrosine protein) phosphatases II"/>
    <property type="match status" value="1"/>
</dbReference>
<feature type="compositionally biased region" description="Basic residues" evidence="13">
    <location>
        <begin position="163"/>
        <end position="175"/>
    </location>
</feature>
<reference evidence="16" key="2">
    <citation type="submission" date="2017-10" db="EMBL/GenBank/DDBJ databases">
        <title>Ladona fulva Genome sequencing and assembly.</title>
        <authorList>
            <person name="Murali S."/>
            <person name="Richards S."/>
            <person name="Bandaranaike D."/>
            <person name="Bellair M."/>
            <person name="Blankenburg K."/>
            <person name="Chao H."/>
            <person name="Dinh H."/>
            <person name="Doddapaneni H."/>
            <person name="Dugan-Rocha S."/>
            <person name="Elkadiri S."/>
            <person name="Gnanaolivu R."/>
            <person name="Hernandez B."/>
            <person name="Skinner E."/>
            <person name="Javaid M."/>
            <person name="Lee S."/>
            <person name="Li M."/>
            <person name="Ming W."/>
            <person name="Munidasa M."/>
            <person name="Muniz J."/>
            <person name="Nguyen L."/>
            <person name="Hughes D."/>
            <person name="Osuji N."/>
            <person name="Pu L.-L."/>
            <person name="Puazo M."/>
            <person name="Qu C."/>
            <person name="Quiroz J."/>
            <person name="Raj R."/>
            <person name="Weissenberger G."/>
            <person name="Xin Y."/>
            <person name="Zou X."/>
            <person name="Han Y."/>
            <person name="Worley K."/>
            <person name="Muzny D."/>
            <person name="Gibbs R."/>
        </authorList>
    </citation>
    <scope>NUCLEOTIDE SEQUENCE</scope>
    <source>
        <strain evidence="16">Sampled in the wild</strain>
    </source>
</reference>
<dbReference type="InterPro" id="IPR012340">
    <property type="entry name" value="NA-bd_OB-fold"/>
</dbReference>